<dbReference type="InterPro" id="IPR029058">
    <property type="entry name" value="AB_hydrolase_fold"/>
</dbReference>
<feature type="domain" description="Dienelactone hydrolase" evidence="2">
    <location>
        <begin position="136"/>
        <end position="233"/>
    </location>
</feature>
<proteinExistence type="predicted"/>
<dbReference type="InterPro" id="IPR002925">
    <property type="entry name" value="Dienelactn_hydro"/>
</dbReference>
<dbReference type="InterPro" id="IPR050955">
    <property type="entry name" value="Plant_Biomass_Hydrol_Est"/>
</dbReference>
<dbReference type="EMBL" id="SJPH01000009">
    <property type="protein sequence ID" value="TWT41350.1"/>
    <property type="molecule type" value="Genomic_DNA"/>
</dbReference>
<keyword evidence="3" id="KW-0378">Hydrolase</keyword>
<dbReference type="Proteomes" id="UP000318995">
    <property type="component" value="Unassembled WGS sequence"/>
</dbReference>
<evidence type="ECO:0000259" key="2">
    <source>
        <dbReference type="Pfam" id="PF01738"/>
    </source>
</evidence>
<evidence type="ECO:0000256" key="1">
    <source>
        <dbReference type="ARBA" id="ARBA00022729"/>
    </source>
</evidence>
<dbReference type="SUPFAM" id="SSF53474">
    <property type="entry name" value="alpha/beta-Hydrolases"/>
    <property type="match status" value="1"/>
</dbReference>
<dbReference type="GO" id="GO:0016787">
    <property type="term" value="F:hydrolase activity"/>
    <property type="evidence" value="ECO:0007669"/>
    <property type="project" value="UniProtKB-KW"/>
</dbReference>
<protein>
    <submittedName>
        <fullName evidence="3">Alpha/beta hydrolase family protein</fullName>
    </submittedName>
</protein>
<dbReference type="Pfam" id="PF01738">
    <property type="entry name" value="DLH"/>
    <property type="match status" value="1"/>
</dbReference>
<sequence length="269" mass="29415">MNREEEVKPTPESVGFGRLELLLMLSMLALAAQLATPSLTAWRNRPQPGQQVATALGAYSCLLYLPKQIRSSESSWPLLLYLHGAGQRGSDVDSLRLMELPARIDQGYDLPAIVVSPQCPLGESWRPDKLLSLIKAAEQRFRVASVAVTGYSMGGFGAWKLAQTAPSKITAIAPVCGGGDETKAGCLKDVSVWAFHGAKDKLVPPSSSRRMVDAVRQAGGEAKLTIFPEAGHNVTSLVYNDNEIFDWLLTKRKRNLTYRVPSIESLHER</sequence>
<gene>
    <name evidence="3" type="ORF">Pla111_30640</name>
</gene>
<reference evidence="3 4" key="1">
    <citation type="submission" date="2019-02" db="EMBL/GenBank/DDBJ databases">
        <title>Deep-cultivation of Planctomycetes and their phenomic and genomic characterization uncovers novel biology.</title>
        <authorList>
            <person name="Wiegand S."/>
            <person name="Jogler M."/>
            <person name="Boedeker C."/>
            <person name="Pinto D."/>
            <person name="Vollmers J."/>
            <person name="Rivas-Marin E."/>
            <person name="Kohn T."/>
            <person name="Peeters S.H."/>
            <person name="Heuer A."/>
            <person name="Rast P."/>
            <person name="Oberbeckmann S."/>
            <person name="Bunk B."/>
            <person name="Jeske O."/>
            <person name="Meyerdierks A."/>
            <person name="Storesund J.E."/>
            <person name="Kallscheuer N."/>
            <person name="Luecker S."/>
            <person name="Lage O.M."/>
            <person name="Pohl T."/>
            <person name="Merkel B.J."/>
            <person name="Hornburger P."/>
            <person name="Mueller R.-W."/>
            <person name="Bruemmer F."/>
            <person name="Labrenz M."/>
            <person name="Spormann A.M."/>
            <person name="Op Den Camp H."/>
            <person name="Overmann J."/>
            <person name="Amann R."/>
            <person name="Jetten M.S.M."/>
            <person name="Mascher T."/>
            <person name="Medema M.H."/>
            <person name="Devos D.P."/>
            <person name="Kaster A.-K."/>
            <person name="Ovreas L."/>
            <person name="Rohde M."/>
            <person name="Galperin M.Y."/>
            <person name="Jogler C."/>
        </authorList>
    </citation>
    <scope>NUCLEOTIDE SEQUENCE [LARGE SCALE GENOMIC DNA]</scope>
    <source>
        <strain evidence="3 4">Pla111</strain>
    </source>
</reference>
<keyword evidence="4" id="KW-1185">Reference proteome</keyword>
<dbReference type="PANTHER" id="PTHR43037:SF1">
    <property type="entry name" value="BLL1128 PROTEIN"/>
    <property type="match status" value="1"/>
</dbReference>
<organism evidence="3 4">
    <name type="scientific">Botrimarina hoheduenensis</name>
    <dbReference type="NCBI Taxonomy" id="2528000"/>
    <lineage>
        <taxon>Bacteria</taxon>
        <taxon>Pseudomonadati</taxon>
        <taxon>Planctomycetota</taxon>
        <taxon>Planctomycetia</taxon>
        <taxon>Pirellulales</taxon>
        <taxon>Lacipirellulaceae</taxon>
        <taxon>Botrimarina</taxon>
    </lineage>
</organism>
<dbReference type="OrthoDB" id="9764953at2"/>
<dbReference type="Gene3D" id="3.40.50.1820">
    <property type="entry name" value="alpha/beta hydrolase"/>
    <property type="match status" value="1"/>
</dbReference>
<name>A0A5C5VSV5_9BACT</name>
<accession>A0A5C5VSV5</accession>
<dbReference type="PANTHER" id="PTHR43037">
    <property type="entry name" value="UNNAMED PRODUCT-RELATED"/>
    <property type="match status" value="1"/>
</dbReference>
<evidence type="ECO:0000313" key="4">
    <source>
        <dbReference type="Proteomes" id="UP000318995"/>
    </source>
</evidence>
<evidence type="ECO:0000313" key="3">
    <source>
        <dbReference type="EMBL" id="TWT41350.1"/>
    </source>
</evidence>
<dbReference type="AlphaFoldDB" id="A0A5C5VSV5"/>
<comment type="caution">
    <text evidence="3">The sequence shown here is derived from an EMBL/GenBank/DDBJ whole genome shotgun (WGS) entry which is preliminary data.</text>
</comment>
<keyword evidence="1" id="KW-0732">Signal</keyword>